<evidence type="ECO:0000313" key="2">
    <source>
        <dbReference type="EMBL" id="BCO29035.1"/>
    </source>
</evidence>
<keyword evidence="3" id="KW-1185">Reference proteome</keyword>
<evidence type="ECO:0008006" key="4">
    <source>
        <dbReference type="Google" id="ProtNLM"/>
    </source>
</evidence>
<dbReference type="Pfam" id="PF04286">
    <property type="entry name" value="DUF445"/>
    <property type="match status" value="1"/>
</dbReference>
<evidence type="ECO:0000313" key="3">
    <source>
        <dbReference type="Proteomes" id="UP000824366"/>
    </source>
</evidence>
<keyword evidence="1" id="KW-0812">Transmembrane</keyword>
<name>A0ABM7MRR3_9BURK</name>
<feature type="transmembrane region" description="Helical" evidence="1">
    <location>
        <begin position="59"/>
        <end position="85"/>
    </location>
</feature>
<reference evidence="2 3" key="1">
    <citation type="journal article" date="2021" name="Microbiol. Spectr.">
        <title>A Single Bacterium Capable of Oxidation and Reduction of Iron at Circumneutral pH.</title>
        <authorList>
            <person name="Kato S."/>
            <person name="Ohkuma M."/>
        </authorList>
    </citation>
    <scope>NUCLEOTIDE SEQUENCE [LARGE SCALE GENOMIC DNA]</scope>
    <source>
        <strain evidence="2 3">MIZ03</strain>
    </source>
</reference>
<protein>
    <recommendedName>
        <fullName evidence="4">DUF445 domain-containing protein</fullName>
    </recommendedName>
</protein>
<accession>A0ABM7MRR3</accession>
<dbReference type="EMBL" id="AP024238">
    <property type="protein sequence ID" value="BCO29035.1"/>
    <property type="molecule type" value="Genomic_DNA"/>
</dbReference>
<proteinExistence type="predicted"/>
<evidence type="ECO:0000256" key="1">
    <source>
        <dbReference type="SAM" id="Phobius"/>
    </source>
</evidence>
<dbReference type="PANTHER" id="PTHR38442">
    <property type="entry name" value="INNER MEMBRANE PROTEIN-RELATED"/>
    <property type="match status" value="1"/>
</dbReference>
<keyword evidence="1" id="KW-1133">Transmembrane helix</keyword>
<dbReference type="Proteomes" id="UP000824366">
    <property type="component" value="Chromosome"/>
</dbReference>
<feature type="transmembrane region" description="Helical" evidence="1">
    <location>
        <begin position="35"/>
        <end position="53"/>
    </location>
</feature>
<organism evidence="2 3">
    <name type="scientific">Rhodoferax lithotrophicus</name>
    <dbReference type="NCBI Taxonomy" id="2798804"/>
    <lineage>
        <taxon>Bacteria</taxon>
        <taxon>Pseudomonadati</taxon>
        <taxon>Pseudomonadota</taxon>
        <taxon>Betaproteobacteria</taxon>
        <taxon>Burkholderiales</taxon>
        <taxon>Comamonadaceae</taxon>
        <taxon>Rhodoferax</taxon>
    </lineage>
</organism>
<keyword evidence="1" id="KW-0472">Membrane</keyword>
<gene>
    <name evidence="2" type="ORF">MIZ03_3946</name>
</gene>
<dbReference type="PANTHER" id="PTHR38442:SF1">
    <property type="entry name" value="INNER MEMBRANE PROTEIN"/>
    <property type="match status" value="1"/>
</dbReference>
<sequence>MTTEKHLANQFADPLGRASSRDIQLSLRLKTMQRISFGLLLVMAVMYAIAVSYRHIHPAIGYLAAFSEAAMVGAVADWFAVVALFRHPLSIPIWHTAIIPNSKEDIGRNLGEFVETHFITEEAITRRIRSANPADLLSTWLLAPKTATNLGHAAAHALNKVLDSLDDAKIKRQLGEVVGRQLSQLNMPEMAANVVDLFVAEKKHEEMLDGILEWAVGYLADTANQPKISEFLIHAIGAENIIFKTAITKVSPSLIKALWQSAKDIRTNPHHALRNKYGVMIQEFVQQLKADPDWQNTITQYQQDTLNSEQVKNLLNGIWDLLKDRLNMALDRHDPVMGGQLTPLIRQIGHTLATDAQLSAWLNEAIESGSASMIHQYRGEVGCFIEDQLKQWTKDEMSNRIELAIGSDLQFIRINGTVVGGLVGLVIYAITQLTGKV</sequence>
<dbReference type="InterPro" id="IPR007383">
    <property type="entry name" value="DUF445"/>
</dbReference>